<dbReference type="EMBL" id="BOOQ01000002">
    <property type="protein sequence ID" value="GII43875.1"/>
    <property type="molecule type" value="Genomic_DNA"/>
</dbReference>
<proteinExistence type="predicted"/>
<sequence>MAAGRTWLPAAFTAFRSTGPRLRPLDLLEGAIVDEEPAHRAPTLEDGATVRAASRPRRQAPGHSTTSHHKGARTTSHQDVAPRRRTAGGAAPSDHRRRDPAERPAGAQATHTHARPAYPETGASGMAHIQMPGAGDAPIPGPADFPGPADHRRIRRGNAQMEEGSR</sequence>
<evidence type="ECO:0000256" key="1">
    <source>
        <dbReference type="SAM" id="MobiDB-lite"/>
    </source>
</evidence>
<organism evidence="2 3">
    <name type="scientific">Planotetraspora silvatica</name>
    <dbReference type="NCBI Taxonomy" id="234614"/>
    <lineage>
        <taxon>Bacteria</taxon>
        <taxon>Bacillati</taxon>
        <taxon>Actinomycetota</taxon>
        <taxon>Actinomycetes</taxon>
        <taxon>Streptosporangiales</taxon>
        <taxon>Streptosporangiaceae</taxon>
        <taxon>Planotetraspora</taxon>
    </lineage>
</organism>
<feature type="compositionally biased region" description="Basic residues" evidence="1">
    <location>
        <begin position="54"/>
        <end position="72"/>
    </location>
</feature>
<reference evidence="2" key="1">
    <citation type="submission" date="2021-01" db="EMBL/GenBank/DDBJ databases">
        <title>Whole genome shotgun sequence of Planotetraspora silvatica NBRC 100141.</title>
        <authorList>
            <person name="Komaki H."/>
            <person name="Tamura T."/>
        </authorList>
    </citation>
    <scope>NUCLEOTIDE SEQUENCE</scope>
    <source>
        <strain evidence="2">NBRC 100141</strain>
    </source>
</reference>
<name>A0A8J3USM3_9ACTN</name>
<gene>
    <name evidence="2" type="ORF">Psi02_02990</name>
</gene>
<protein>
    <submittedName>
        <fullName evidence="2">Uncharacterized protein</fullName>
    </submittedName>
</protein>
<dbReference type="Proteomes" id="UP000644610">
    <property type="component" value="Unassembled WGS sequence"/>
</dbReference>
<accession>A0A8J3USM3</accession>
<evidence type="ECO:0000313" key="2">
    <source>
        <dbReference type="EMBL" id="GII43875.1"/>
    </source>
</evidence>
<comment type="caution">
    <text evidence="2">The sequence shown here is derived from an EMBL/GenBank/DDBJ whole genome shotgun (WGS) entry which is preliminary data.</text>
</comment>
<feature type="region of interest" description="Disordered" evidence="1">
    <location>
        <begin position="35"/>
        <end position="166"/>
    </location>
</feature>
<keyword evidence="3" id="KW-1185">Reference proteome</keyword>
<evidence type="ECO:0000313" key="3">
    <source>
        <dbReference type="Proteomes" id="UP000644610"/>
    </source>
</evidence>
<dbReference type="AlphaFoldDB" id="A0A8J3USM3"/>
<feature type="compositionally biased region" description="Basic and acidic residues" evidence="1">
    <location>
        <begin position="93"/>
        <end position="102"/>
    </location>
</feature>